<organism evidence="2 3">
    <name type="scientific">Castilleja foliolosa</name>
    <dbReference type="NCBI Taxonomy" id="1961234"/>
    <lineage>
        <taxon>Eukaryota</taxon>
        <taxon>Viridiplantae</taxon>
        <taxon>Streptophyta</taxon>
        <taxon>Embryophyta</taxon>
        <taxon>Tracheophyta</taxon>
        <taxon>Spermatophyta</taxon>
        <taxon>Magnoliopsida</taxon>
        <taxon>eudicotyledons</taxon>
        <taxon>Gunneridae</taxon>
        <taxon>Pentapetalae</taxon>
        <taxon>asterids</taxon>
        <taxon>lamiids</taxon>
        <taxon>Lamiales</taxon>
        <taxon>Orobanchaceae</taxon>
        <taxon>Pedicularideae</taxon>
        <taxon>Castillejinae</taxon>
        <taxon>Castilleja</taxon>
    </lineage>
</organism>
<reference evidence="3" key="1">
    <citation type="journal article" date="2024" name="IScience">
        <title>Strigolactones Initiate the Formation of Haustorium-like Structures in Castilleja.</title>
        <authorList>
            <person name="Buerger M."/>
            <person name="Peterson D."/>
            <person name="Chory J."/>
        </authorList>
    </citation>
    <scope>NUCLEOTIDE SEQUENCE [LARGE SCALE GENOMIC DNA]</scope>
</reference>
<dbReference type="InterPro" id="IPR006527">
    <property type="entry name" value="F-box-assoc_dom_typ1"/>
</dbReference>
<proteinExistence type="predicted"/>
<evidence type="ECO:0000259" key="1">
    <source>
        <dbReference type="Pfam" id="PF07734"/>
    </source>
</evidence>
<protein>
    <recommendedName>
        <fullName evidence="1">F-box associated beta-propeller type 1 domain-containing protein</fullName>
    </recommendedName>
</protein>
<evidence type="ECO:0000313" key="2">
    <source>
        <dbReference type="EMBL" id="KAL3628799.1"/>
    </source>
</evidence>
<dbReference type="Pfam" id="PF07734">
    <property type="entry name" value="FBA_1"/>
    <property type="match status" value="1"/>
</dbReference>
<feature type="domain" description="F-box associated beta-propeller type 1" evidence="1">
    <location>
        <begin position="10"/>
        <end position="204"/>
    </location>
</feature>
<dbReference type="AlphaFoldDB" id="A0ABD3CGY7"/>
<comment type="caution">
    <text evidence="2">The sequence shown here is derived from an EMBL/GenBank/DDBJ whole genome shotgun (WGS) entry which is preliminary data.</text>
</comment>
<evidence type="ECO:0000313" key="3">
    <source>
        <dbReference type="Proteomes" id="UP001632038"/>
    </source>
</evidence>
<accession>A0ABD3CGY7</accession>
<dbReference type="InterPro" id="IPR017451">
    <property type="entry name" value="F-box-assoc_interact_dom"/>
</dbReference>
<keyword evidence="3" id="KW-1185">Reference proteome</keyword>
<dbReference type="PANTHER" id="PTHR31111">
    <property type="entry name" value="BNAA05G37150D PROTEIN-RELATED"/>
    <property type="match status" value="1"/>
</dbReference>
<dbReference type="NCBIfam" id="TIGR01640">
    <property type="entry name" value="F_box_assoc_1"/>
    <property type="match status" value="1"/>
</dbReference>
<dbReference type="EMBL" id="JAVIJP010000036">
    <property type="protein sequence ID" value="KAL3628799.1"/>
    <property type="molecule type" value="Genomic_DNA"/>
</dbReference>
<dbReference type="Proteomes" id="UP001632038">
    <property type="component" value="Unassembled WGS sequence"/>
</dbReference>
<dbReference type="PANTHER" id="PTHR31111:SF136">
    <property type="entry name" value="F-BOX ASSOCIATED DOMAIN-CONTAINING PROTEIN"/>
    <property type="match status" value="1"/>
</dbReference>
<sequence>MVLPLKDAESDDVSLGFGYDAEGDDFKVVRIVWLKNKRNLGMCVGCVEVYSVNSDSWTTIDPGFEFSGLWNDSNVIVNGNPYWIVKVDGNNVLICFDVSKLVFKIVLDLSTIDYNKFVELNGSLGVLVFTRRNKERIAYVDAWVFDEGEQIWTKSCSVGPIEVKMDMVLRCLKDGRVLGKRPNGQLIVFNSEPKCVKSIFNVGRNFEIYDYTASMAYIEGMEKVTLRKRRH</sequence>
<name>A0ABD3CGY7_9LAMI</name>
<gene>
    <name evidence="2" type="ORF">CASFOL_027845</name>
</gene>